<evidence type="ECO:0000256" key="14">
    <source>
        <dbReference type="SAM" id="Phobius"/>
    </source>
</evidence>
<dbReference type="GO" id="GO:0015293">
    <property type="term" value="F:symporter activity"/>
    <property type="evidence" value="ECO:0007669"/>
    <property type="project" value="UniProtKB-KW"/>
</dbReference>
<comment type="subcellular location">
    <subcellularLocation>
        <location evidence="1">Cell membrane</location>
        <topology evidence="1">Multi-pass membrane protein</topology>
    </subcellularLocation>
</comment>
<reference evidence="15" key="1">
    <citation type="submission" date="2020-11" db="EMBL/GenBank/DDBJ databases">
        <title>Multidrug resistant novel bacterium Savagea serpentis sp. nov., isolated from the scats of a vine snake (Ahaetulla nasuta).</title>
        <authorList>
            <person name="Venkata Ramana V."/>
            <person name="Vikas Patil S."/>
            <person name="Yogita Lugani V."/>
        </authorList>
    </citation>
    <scope>NUCLEOTIDE SEQUENCE</scope>
    <source>
        <strain evidence="15">SN6</strain>
    </source>
</reference>
<dbReference type="InterPro" id="IPR001734">
    <property type="entry name" value="Na/solute_symporter"/>
</dbReference>
<evidence type="ECO:0000256" key="6">
    <source>
        <dbReference type="ARBA" id="ARBA00022847"/>
    </source>
</evidence>
<feature type="transmembrane region" description="Helical" evidence="14">
    <location>
        <begin position="46"/>
        <end position="65"/>
    </location>
</feature>
<comment type="caution">
    <text evidence="15">The sequence shown here is derived from an EMBL/GenBank/DDBJ whole genome shotgun (WGS) entry which is preliminary data.</text>
</comment>
<keyword evidence="6" id="KW-0769">Symport</keyword>
<accession>A0A8J7GB94</accession>
<evidence type="ECO:0000256" key="3">
    <source>
        <dbReference type="ARBA" id="ARBA00022448"/>
    </source>
</evidence>
<feature type="transmembrane region" description="Helical" evidence="14">
    <location>
        <begin position="186"/>
        <end position="206"/>
    </location>
</feature>
<dbReference type="Gene3D" id="1.20.1730.10">
    <property type="entry name" value="Sodium/glucose cotransporter"/>
    <property type="match status" value="1"/>
</dbReference>
<keyword evidence="16" id="KW-1185">Reference proteome</keyword>
<gene>
    <name evidence="15" type="ORF">IRY55_03055</name>
</gene>
<feature type="transmembrane region" description="Helical" evidence="14">
    <location>
        <begin position="462"/>
        <end position="482"/>
    </location>
</feature>
<dbReference type="GO" id="GO:0006814">
    <property type="term" value="P:sodium ion transport"/>
    <property type="evidence" value="ECO:0007669"/>
    <property type="project" value="UniProtKB-KW"/>
</dbReference>
<feature type="transmembrane region" description="Helical" evidence="14">
    <location>
        <begin position="439"/>
        <end position="456"/>
    </location>
</feature>
<feature type="transmembrane region" description="Helical" evidence="14">
    <location>
        <begin position="6"/>
        <end position="26"/>
    </location>
</feature>
<dbReference type="InterPro" id="IPR038377">
    <property type="entry name" value="Na/Glc_symporter_sf"/>
</dbReference>
<evidence type="ECO:0000256" key="7">
    <source>
        <dbReference type="ARBA" id="ARBA00022989"/>
    </source>
</evidence>
<organism evidence="15 16">
    <name type="scientific">Savagea serpentis</name>
    <dbReference type="NCBI Taxonomy" id="2785297"/>
    <lineage>
        <taxon>Bacteria</taxon>
        <taxon>Bacillati</taxon>
        <taxon>Bacillota</taxon>
        <taxon>Bacilli</taxon>
        <taxon>Bacillales</taxon>
        <taxon>Caryophanaceae</taxon>
        <taxon>Savagea</taxon>
    </lineage>
</organism>
<evidence type="ECO:0000256" key="13">
    <source>
        <dbReference type="RuleBase" id="RU362091"/>
    </source>
</evidence>
<dbReference type="PANTHER" id="PTHR48086">
    <property type="entry name" value="SODIUM/PROLINE SYMPORTER-RELATED"/>
    <property type="match status" value="1"/>
</dbReference>
<evidence type="ECO:0000256" key="10">
    <source>
        <dbReference type="ARBA" id="ARBA00023136"/>
    </source>
</evidence>
<dbReference type="PANTHER" id="PTHR48086:SF3">
    <property type="entry name" value="SODIUM_PROLINE SYMPORTER"/>
    <property type="match status" value="1"/>
</dbReference>
<dbReference type="PROSITE" id="PS50283">
    <property type="entry name" value="NA_SOLUT_SYMP_3"/>
    <property type="match status" value="1"/>
</dbReference>
<sequence>MIEISTHLWIQFGIFMAIMVGVSMYAARKTKTMEDFAISGGTLGPYVLGLSLAATLFSAATFMGYPGYSYAWGLSNLWLYLAIFIGAPLGFITIAKTAYKRNQEQHSLSLPDWLGDYYDSDILRVGTGLIMLFNLFYIAAQFSAGAQIFQNMLNLNYLTGLILIAVIVVAYVYVGGSYADVYTDAVQAIMMAATGIIVFLSGLYFFGDWSISKTFQAITDNFKEQDMQLLSVFNPDSNYYAISAVLGLLIIQFSFASQPQLFNKVLSLKNEKDLRKMIIVYIFAAAASLFVLFGGFFARIAVPGLEQADLALLEYVAWGFPAALAAFVAVVILAAALSTTDGLFVVMSTVFANDIYKKVLVKRGIIKTTPEKADATALKISRIVVLIVGLLAALIVLNPPPFLADLMWVGISGVSAGTLGPVMYAVFGKKKAHRRAAEGSMIIGLAFYLVIVFTGLEPSPLAAGGWSTLVGIITMFVLANVLPRPIEVTK</sequence>
<keyword evidence="7 14" id="KW-1133">Transmembrane helix</keyword>
<feature type="transmembrane region" description="Helical" evidence="14">
    <location>
        <begin position="278"/>
        <end position="298"/>
    </location>
</feature>
<evidence type="ECO:0000256" key="11">
    <source>
        <dbReference type="ARBA" id="ARBA00023201"/>
    </source>
</evidence>
<keyword evidence="11" id="KW-0739">Sodium transport</keyword>
<evidence type="ECO:0000313" key="16">
    <source>
        <dbReference type="Proteomes" id="UP000622653"/>
    </source>
</evidence>
<comment type="catalytic activity">
    <reaction evidence="12">
        <text>L-proline(in) + Na(+)(in) = L-proline(out) + Na(+)(out)</text>
        <dbReference type="Rhea" id="RHEA:28967"/>
        <dbReference type="ChEBI" id="CHEBI:29101"/>
        <dbReference type="ChEBI" id="CHEBI:60039"/>
    </reaction>
</comment>
<dbReference type="GO" id="GO:0005886">
    <property type="term" value="C:plasma membrane"/>
    <property type="evidence" value="ECO:0007669"/>
    <property type="project" value="UniProtKB-SubCell"/>
</dbReference>
<name>A0A8J7GB94_9BACL</name>
<evidence type="ECO:0000256" key="2">
    <source>
        <dbReference type="ARBA" id="ARBA00006434"/>
    </source>
</evidence>
<feature type="transmembrane region" description="Helical" evidence="14">
    <location>
        <begin position="318"/>
        <end position="337"/>
    </location>
</feature>
<feature type="transmembrane region" description="Helical" evidence="14">
    <location>
        <begin position="129"/>
        <end position="149"/>
    </location>
</feature>
<evidence type="ECO:0000256" key="1">
    <source>
        <dbReference type="ARBA" id="ARBA00004651"/>
    </source>
</evidence>
<keyword evidence="10 14" id="KW-0472">Membrane</keyword>
<keyword evidence="4" id="KW-1003">Cell membrane</keyword>
<keyword evidence="9" id="KW-0406">Ion transport</keyword>
<dbReference type="Proteomes" id="UP000622653">
    <property type="component" value="Unassembled WGS sequence"/>
</dbReference>
<evidence type="ECO:0000256" key="4">
    <source>
        <dbReference type="ARBA" id="ARBA00022475"/>
    </source>
</evidence>
<evidence type="ECO:0000256" key="8">
    <source>
        <dbReference type="ARBA" id="ARBA00023053"/>
    </source>
</evidence>
<evidence type="ECO:0000313" key="15">
    <source>
        <dbReference type="EMBL" id="MBF4500331.1"/>
    </source>
</evidence>
<keyword evidence="8" id="KW-0915">Sodium</keyword>
<evidence type="ECO:0000256" key="5">
    <source>
        <dbReference type="ARBA" id="ARBA00022692"/>
    </source>
</evidence>
<evidence type="ECO:0000256" key="12">
    <source>
        <dbReference type="ARBA" id="ARBA00033708"/>
    </source>
</evidence>
<dbReference type="InterPro" id="IPR050277">
    <property type="entry name" value="Sodium:Solute_Symporter"/>
</dbReference>
<evidence type="ECO:0000256" key="9">
    <source>
        <dbReference type="ARBA" id="ARBA00023065"/>
    </source>
</evidence>
<protein>
    <submittedName>
        <fullName evidence="15">Sodium:pantothenate symporter</fullName>
    </submittedName>
</protein>
<feature type="transmembrane region" description="Helical" evidence="14">
    <location>
        <begin position="380"/>
        <end position="400"/>
    </location>
</feature>
<feature type="transmembrane region" description="Helical" evidence="14">
    <location>
        <begin position="155"/>
        <end position="174"/>
    </location>
</feature>
<dbReference type="EMBL" id="JADKPV010000001">
    <property type="protein sequence ID" value="MBF4500331.1"/>
    <property type="molecule type" value="Genomic_DNA"/>
</dbReference>
<feature type="transmembrane region" description="Helical" evidence="14">
    <location>
        <begin position="77"/>
        <end position="99"/>
    </location>
</feature>
<keyword evidence="5 14" id="KW-0812">Transmembrane</keyword>
<dbReference type="AlphaFoldDB" id="A0A8J7GB94"/>
<keyword evidence="3" id="KW-0813">Transport</keyword>
<comment type="similarity">
    <text evidence="2 13">Belongs to the sodium:solute symporter (SSF) (TC 2.A.21) family.</text>
</comment>
<dbReference type="Pfam" id="PF00474">
    <property type="entry name" value="SSF"/>
    <property type="match status" value="1"/>
</dbReference>
<proteinExistence type="inferred from homology"/>
<feature type="transmembrane region" description="Helical" evidence="14">
    <location>
        <begin position="406"/>
        <end position="427"/>
    </location>
</feature>